<dbReference type="STRING" id="471852.Tcur_1067"/>
<evidence type="ECO:0000313" key="4">
    <source>
        <dbReference type="Proteomes" id="UP000001918"/>
    </source>
</evidence>
<feature type="region of interest" description="Disordered" evidence="1">
    <location>
        <begin position="54"/>
        <end position="90"/>
    </location>
</feature>
<feature type="compositionally biased region" description="Basic and acidic residues" evidence="1">
    <location>
        <begin position="75"/>
        <end position="90"/>
    </location>
</feature>
<dbReference type="RefSeq" id="WP_012851437.1">
    <property type="nucleotide sequence ID" value="NC_013510.1"/>
</dbReference>
<keyword evidence="2" id="KW-0472">Membrane</keyword>
<keyword evidence="2" id="KW-1133">Transmembrane helix</keyword>
<dbReference type="Proteomes" id="UP000001918">
    <property type="component" value="Chromosome"/>
</dbReference>
<evidence type="ECO:0000256" key="1">
    <source>
        <dbReference type="SAM" id="MobiDB-lite"/>
    </source>
</evidence>
<gene>
    <name evidence="3" type="ordered locus">Tcur_1067</name>
</gene>
<keyword evidence="2" id="KW-0812">Transmembrane</keyword>
<proteinExistence type="predicted"/>
<dbReference type="HOGENOM" id="CLU_2439789_0_0_11"/>
<dbReference type="OrthoDB" id="3830620at2"/>
<accession>D1A8F8</accession>
<dbReference type="KEGG" id="tcu:Tcur_1067"/>
<protein>
    <submittedName>
        <fullName evidence="3">Uncharacterized protein</fullName>
    </submittedName>
</protein>
<name>D1A8F8_THECD</name>
<dbReference type="EMBL" id="CP001738">
    <property type="protein sequence ID" value="ACY96653.1"/>
    <property type="molecule type" value="Genomic_DNA"/>
</dbReference>
<organism evidence="3 4">
    <name type="scientific">Thermomonospora curvata (strain ATCC 19995 / DSM 43183 / JCM 3096 / KCTC 9072 / NBRC 15933 / NCIMB 10081 / Henssen B9)</name>
    <dbReference type="NCBI Taxonomy" id="471852"/>
    <lineage>
        <taxon>Bacteria</taxon>
        <taxon>Bacillati</taxon>
        <taxon>Actinomycetota</taxon>
        <taxon>Actinomycetes</taxon>
        <taxon>Streptosporangiales</taxon>
        <taxon>Thermomonosporaceae</taxon>
        <taxon>Thermomonospora</taxon>
    </lineage>
</organism>
<keyword evidence="4" id="KW-1185">Reference proteome</keyword>
<evidence type="ECO:0000256" key="2">
    <source>
        <dbReference type="SAM" id="Phobius"/>
    </source>
</evidence>
<evidence type="ECO:0000313" key="3">
    <source>
        <dbReference type="EMBL" id="ACY96653.1"/>
    </source>
</evidence>
<dbReference type="eggNOG" id="ENOG5031ZVN">
    <property type="taxonomic scope" value="Bacteria"/>
</dbReference>
<reference evidence="3 4" key="1">
    <citation type="journal article" date="2011" name="Stand. Genomic Sci.">
        <title>Complete genome sequence of Thermomonospora curvata type strain (B9).</title>
        <authorList>
            <person name="Chertkov O."/>
            <person name="Sikorski J."/>
            <person name="Nolan M."/>
            <person name="Lapidus A."/>
            <person name="Lucas S."/>
            <person name="Del Rio T.G."/>
            <person name="Tice H."/>
            <person name="Cheng J.F."/>
            <person name="Goodwin L."/>
            <person name="Pitluck S."/>
            <person name="Liolios K."/>
            <person name="Ivanova N."/>
            <person name="Mavromatis K."/>
            <person name="Mikhailova N."/>
            <person name="Ovchinnikova G."/>
            <person name="Pati A."/>
            <person name="Chen A."/>
            <person name="Palaniappan K."/>
            <person name="Djao O.D."/>
            <person name="Land M."/>
            <person name="Hauser L."/>
            <person name="Chang Y.J."/>
            <person name="Jeffries C.D."/>
            <person name="Brettin T."/>
            <person name="Han C."/>
            <person name="Detter J.C."/>
            <person name="Rohde M."/>
            <person name="Goker M."/>
            <person name="Woyke T."/>
            <person name="Bristow J."/>
            <person name="Eisen J.A."/>
            <person name="Markowitz V."/>
            <person name="Hugenholtz P."/>
            <person name="Klenk H.P."/>
            <person name="Kyrpides N.C."/>
        </authorList>
    </citation>
    <scope>NUCLEOTIDE SEQUENCE [LARGE SCALE GENOMIC DNA]</scope>
    <source>
        <strain evidence="4">ATCC 19995 / DSM 43183 / JCM 3096 / KCTC 9072 / NBRC 15933 / NCIMB 10081 / Henssen B9</strain>
    </source>
</reference>
<feature type="transmembrane region" description="Helical" evidence="2">
    <location>
        <begin position="20"/>
        <end position="42"/>
    </location>
</feature>
<sequence>MSVALLAAQPKNDFPLTDETVSPGMLGFAVFILLCVAVFLLLRSMNKQMGKIQVPREADLEQEEEQSSAASAAKSKGEKAAGKDGERPKD</sequence>
<dbReference type="AlphaFoldDB" id="D1A8F8"/>